<dbReference type="InterPro" id="IPR029058">
    <property type="entry name" value="AB_hydrolase_fold"/>
</dbReference>
<evidence type="ECO:0000256" key="6">
    <source>
        <dbReference type="SAM" id="SignalP"/>
    </source>
</evidence>
<evidence type="ECO:0000256" key="1">
    <source>
        <dbReference type="ARBA" id="ARBA00001070"/>
    </source>
</evidence>
<dbReference type="Proteomes" id="UP000175669">
    <property type="component" value="Unassembled WGS sequence"/>
</dbReference>
<gene>
    <name evidence="9" type="ORF">PHACT_15160</name>
</gene>
<dbReference type="InterPro" id="IPR051167">
    <property type="entry name" value="Prolyl_oligopep/macrocyclase"/>
</dbReference>
<dbReference type="InterPro" id="IPR023302">
    <property type="entry name" value="Pept_S9A_N"/>
</dbReference>
<feature type="domain" description="Peptidase S9 prolyl oligopeptidase catalytic" evidence="7">
    <location>
        <begin position="517"/>
        <end position="728"/>
    </location>
</feature>
<evidence type="ECO:0000256" key="2">
    <source>
        <dbReference type="ARBA" id="ARBA00011897"/>
    </source>
</evidence>
<dbReference type="Pfam" id="PF00326">
    <property type="entry name" value="Peptidase_S9"/>
    <property type="match status" value="1"/>
</dbReference>
<dbReference type="InterPro" id="IPR001375">
    <property type="entry name" value="Peptidase_S9_cat"/>
</dbReference>
<keyword evidence="10" id="KW-1185">Reference proteome</keyword>
<evidence type="ECO:0000313" key="9">
    <source>
        <dbReference type="EMBL" id="OFE11178.1"/>
    </source>
</evidence>
<dbReference type="EMBL" id="MASR01000003">
    <property type="protein sequence ID" value="OFE11178.1"/>
    <property type="molecule type" value="Genomic_DNA"/>
</dbReference>
<name>A0A1E8CFF0_9GAMM</name>
<evidence type="ECO:0000256" key="3">
    <source>
        <dbReference type="ARBA" id="ARBA00022670"/>
    </source>
</evidence>
<keyword evidence="6" id="KW-0732">Signal</keyword>
<comment type="caution">
    <text evidence="9">The sequence shown here is derived from an EMBL/GenBank/DDBJ whole genome shotgun (WGS) entry which is preliminary data.</text>
</comment>
<proteinExistence type="predicted"/>
<dbReference type="OrthoDB" id="9801421at2"/>
<comment type="catalytic activity">
    <reaction evidence="1">
        <text>Hydrolysis of Pro-|-Xaa &gt;&gt; Ala-|-Xaa in oligopeptides.</text>
        <dbReference type="EC" id="3.4.21.26"/>
    </reaction>
</comment>
<dbReference type="PRINTS" id="PR00862">
    <property type="entry name" value="PROLIGOPTASE"/>
</dbReference>
<evidence type="ECO:0000259" key="7">
    <source>
        <dbReference type="Pfam" id="PF00326"/>
    </source>
</evidence>
<feature type="signal peptide" evidence="6">
    <location>
        <begin position="1"/>
        <end position="24"/>
    </location>
</feature>
<dbReference type="Gene3D" id="2.130.10.120">
    <property type="entry name" value="Prolyl oligopeptidase, N-terminal domain"/>
    <property type="match status" value="1"/>
</dbReference>
<evidence type="ECO:0000259" key="8">
    <source>
        <dbReference type="Pfam" id="PF02897"/>
    </source>
</evidence>
<organism evidence="9 10">
    <name type="scientific">Pseudohongiella acticola</name>
    <dbReference type="NCBI Taxonomy" id="1524254"/>
    <lineage>
        <taxon>Bacteria</taxon>
        <taxon>Pseudomonadati</taxon>
        <taxon>Pseudomonadota</taxon>
        <taxon>Gammaproteobacteria</taxon>
        <taxon>Pseudomonadales</taxon>
        <taxon>Pseudohongiellaceae</taxon>
        <taxon>Pseudohongiella</taxon>
    </lineage>
</organism>
<dbReference type="PROSITE" id="PS51257">
    <property type="entry name" value="PROKAR_LIPOPROTEIN"/>
    <property type="match status" value="1"/>
</dbReference>
<sequence length="742" mass="81100">MRRCGLLLLLSVLSGCLQSPSASSLESTVVPDPYQWLESPVTRPRVSAWLTQQAQQVRHWQQQHQALYQATRERLRAAWDHPKWQVVDIIGEQVLFYYNSGLEPQYSLYLQSYQEFVGDRAQNAAPGDGARLLIDGNVFTDNTRPGEISISPDLQWLAFQINQQTRAGDWQIRWYLLSLTAASSEPRLLSVNHEGWTLPAEQLAWSEAGDTLLFAVSVPPAQRQSQAGKVSGADWHSRIYRIAVNNSPGAAEAVFIAADGQTIEQLRIIKPDAATQEHRAHDNHLLMQIAGVPGVDAKGVSSQSNATTLRWSRVDVGTGVATGLVQSGQDAGHFVAMVRGIPAFLTLGDRGTGAITLADEQRARTLVPESEAPLLSARRIGERLLLEYLVHGTSTLKMVDLDGRPIVGDWMPALPAPVRIDAIRAAGQHQALVSFSGIVTPPRSELVDWQSRQQTILTQDQPDLGVGDLQARLVFARADDDARVPVWLAGKADREGRYFGPMLLEVYGGFAAPMETSFSISRLQWMASGGSYAVAGPRGGGDYGEQWHAAGSGAYRNNSITDVLAVTASLRRERLAEQGGVAISGRSHGGLLAAEAVQRSPDAFAALLTDAALFDLKRLDALGGASFWQQEYRDGRSFPYQALLNGDPELKQHPPALLVVRDRDTVVAPAHSFKYLQALQTHHDKHSDAEPVTLLSVTPGQDHDASVRIDHLLDDYALRWTFLKSSLKPSLKPSLKTVPAAN</sequence>
<dbReference type="Gene3D" id="3.40.50.1820">
    <property type="entry name" value="alpha/beta hydrolase"/>
    <property type="match status" value="1"/>
</dbReference>
<dbReference type="PANTHER" id="PTHR42881:SF2">
    <property type="entry name" value="PROLYL ENDOPEPTIDASE"/>
    <property type="match status" value="1"/>
</dbReference>
<evidence type="ECO:0000256" key="4">
    <source>
        <dbReference type="ARBA" id="ARBA00022801"/>
    </source>
</evidence>
<dbReference type="SUPFAM" id="SSF53474">
    <property type="entry name" value="alpha/beta-Hydrolases"/>
    <property type="match status" value="1"/>
</dbReference>
<dbReference type="GO" id="GO:0070012">
    <property type="term" value="F:oligopeptidase activity"/>
    <property type="evidence" value="ECO:0007669"/>
    <property type="project" value="TreeGrafter"/>
</dbReference>
<evidence type="ECO:0000313" key="10">
    <source>
        <dbReference type="Proteomes" id="UP000175669"/>
    </source>
</evidence>
<dbReference type="EC" id="3.4.21.26" evidence="2"/>
<accession>A0A1E8CFF0</accession>
<reference evidence="10" key="1">
    <citation type="submission" date="2016-07" db="EMBL/GenBank/DDBJ databases">
        <authorList>
            <person name="Florea S."/>
            <person name="Webb J.S."/>
            <person name="Jaromczyk J."/>
            <person name="Schardl C.L."/>
        </authorList>
    </citation>
    <scope>NUCLEOTIDE SEQUENCE [LARGE SCALE GENOMIC DNA]</scope>
    <source>
        <strain evidence="10">KCTC 42131</strain>
    </source>
</reference>
<dbReference type="PANTHER" id="PTHR42881">
    <property type="entry name" value="PROLYL ENDOPEPTIDASE"/>
    <property type="match status" value="1"/>
</dbReference>
<keyword evidence="4" id="KW-0378">Hydrolase</keyword>
<dbReference type="AlphaFoldDB" id="A0A1E8CFF0"/>
<feature type="domain" description="Peptidase S9A N-terminal" evidence="8">
    <location>
        <begin position="24"/>
        <end position="257"/>
    </location>
</feature>
<evidence type="ECO:0000256" key="5">
    <source>
        <dbReference type="ARBA" id="ARBA00022825"/>
    </source>
</evidence>
<dbReference type="GO" id="GO:0005829">
    <property type="term" value="C:cytosol"/>
    <property type="evidence" value="ECO:0007669"/>
    <property type="project" value="TreeGrafter"/>
</dbReference>
<dbReference type="GO" id="GO:0004252">
    <property type="term" value="F:serine-type endopeptidase activity"/>
    <property type="evidence" value="ECO:0007669"/>
    <property type="project" value="UniProtKB-EC"/>
</dbReference>
<keyword evidence="5" id="KW-0720">Serine protease</keyword>
<dbReference type="Pfam" id="PF02897">
    <property type="entry name" value="Peptidase_S9_N"/>
    <property type="match status" value="1"/>
</dbReference>
<dbReference type="STRING" id="1524254.PHACT_15160"/>
<feature type="chain" id="PRO_5009211915" description="prolyl oligopeptidase" evidence="6">
    <location>
        <begin position="25"/>
        <end position="742"/>
    </location>
</feature>
<dbReference type="InterPro" id="IPR002470">
    <property type="entry name" value="Peptidase_S9A"/>
</dbReference>
<keyword evidence="3" id="KW-0645">Protease</keyword>
<protein>
    <recommendedName>
        <fullName evidence="2">prolyl oligopeptidase</fullName>
        <ecNumber evidence="2">3.4.21.26</ecNumber>
    </recommendedName>
</protein>
<dbReference type="GO" id="GO:0006508">
    <property type="term" value="P:proteolysis"/>
    <property type="evidence" value="ECO:0007669"/>
    <property type="project" value="UniProtKB-KW"/>
</dbReference>
<dbReference type="RefSeq" id="WP_070119114.1">
    <property type="nucleotide sequence ID" value="NZ_MASR01000003.1"/>
</dbReference>
<dbReference type="SUPFAM" id="SSF50993">
    <property type="entry name" value="Peptidase/esterase 'gauge' domain"/>
    <property type="match status" value="1"/>
</dbReference>